<dbReference type="Gene3D" id="1.10.3670.10">
    <property type="entry name" value="Putative xylanase like domain"/>
    <property type="match status" value="1"/>
</dbReference>
<evidence type="ECO:0000313" key="1">
    <source>
        <dbReference type="EMBL" id="PZO44548.1"/>
    </source>
</evidence>
<dbReference type="EMBL" id="QBML01000002">
    <property type="protein sequence ID" value="PZO44548.1"/>
    <property type="molecule type" value="Genomic_DNA"/>
</dbReference>
<reference evidence="1 2" key="2">
    <citation type="submission" date="2018-06" db="EMBL/GenBank/DDBJ databases">
        <title>Metagenomic assembly of (sub)arctic Cyanobacteria and their associated microbiome from non-axenic cultures.</title>
        <authorList>
            <person name="Baurain D."/>
        </authorList>
    </citation>
    <scope>NUCLEOTIDE SEQUENCE [LARGE SCALE GENOMIC DNA]</scope>
    <source>
        <strain evidence="1">ULC066bin1</strain>
    </source>
</reference>
<dbReference type="SUPFAM" id="SSF54001">
    <property type="entry name" value="Cysteine proteinases"/>
    <property type="match status" value="1"/>
</dbReference>
<dbReference type="AlphaFoldDB" id="A0A2W4YNL6"/>
<accession>A0A2W4YNL6</accession>
<name>A0A2W4YNL6_9CYAN</name>
<proteinExistence type="predicted"/>
<dbReference type="Pfam" id="PF07313">
    <property type="entry name" value="AmiA-like"/>
    <property type="match status" value="1"/>
</dbReference>
<dbReference type="Proteomes" id="UP000249467">
    <property type="component" value="Unassembled WGS sequence"/>
</dbReference>
<sequence length="321" mass="36386">MPQFIKPFLLFALLGISFSDYFIPNIKDIDQRDRILVTAKSNPSTPQDLSQSSSQKLSILDTSATKSEYQRLMQSLGDRQFSSIPIDEVLQIVSTKFIGATYREGLLDRGATEKLFVSLTEFDCVLFVETVLAFSRNLHSPNPTYENFVQNVEAVRYANGKLDGYCSRLHYFSEWIRDNEKRNIVKDVTDELGGLPLNKTLNFMSSNWRKYSRLKNSEANYQCILAMEKKIELEMQSEQLRYIPTAKIKSIYPLLKAGDIIAVATDIKGLDTTHTGFVYPTSNGIGFIHASPSGKVKVAPDLQRYVERVDRAIGIMVVRPK</sequence>
<dbReference type="Gene3D" id="2.30.260.10">
    <property type="entry name" value="putative xylanase like domain"/>
    <property type="match status" value="1"/>
</dbReference>
<dbReference type="InterPro" id="IPR038765">
    <property type="entry name" value="Papain-like_cys_pep_sf"/>
</dbReference>
<organism evidence="1 2">
    <name type="scientific">Pseudanabaena frigida</name>
    <dbReference type="NCBI Taxonomy" id="945775"/>
    <lineage>
        <taxon>Bacteria</taxon>
        <taxon>Bacillati</taxon>
        <taxon>Cyanobacteriota</taxon>
        <taxon>Cyanophyceae</taxon>
        <taxon>Pseudanabaenales</taxon>
        <taxon>Pseudanabaenaceae</taxon>
        <taxon>Pseudanabaena</taxon>
    </lineage>
</organism>
<dbReference type="InterPro" id="IPR010846">
    <property type="entry name" value="AmiA-like"/>
</dbReference>
<reference evidence="1 2" key="1">
    <citation type="submission" date="2018-04" db="EMBL/GenBank/DDBJ databases">
        <authorList>
            <person name="Go L.Y."/>
            <person name="Mitchell J.A."/>
        </authorList>
    </citation>
    <scope>NUCLEOTIDE SEQUENCE [LARGE SCALE GENOMIC DNA]</scope>
    <source>
        <strain evidence="1">ULC066bin1</strain>
    </source>
</reference>
<evidence type="ECO:0000313" key="2">
    <source>
        <dbReference type="Proteomes" id="UP000249467"/>
    </source>
</evidence>
<comment type="caution">
    <text evidence="1">The sequence shown here is derived from an EMBL/GenBank/DDBJ whole genome shotgun (WGS) entry which is preliminary data.</text>
</comment>
<protein>
    <submittedName>
        <fullName evidence="1">DUF1460 domain-containing protein</fullName>
    </submittedName>
</protein>
<gene>
    <name evidence="1" type="ORF">DCF19_02030</name>
</gene>